<keyword evidence="2" id="KW-1185">Reference proteome</keyword>
<dbReference type="Proteomes" id="UP000658131">
    <property type="component" value="Unassembled WGS sequence"/>
</dbReference>
<name>A0ABR7NMW4_9FIRM</name>
<gene>
    <name evidence="1" type="ORF">H8717_15300</name>
</gene>
<dbReference type="EMBL" id="JACRTB010000048">
    <property type="protein sequence ID" value="MBC8577759.1"/>
    <property type="molecule type" value="Genomic_DNA"/>
</dbReference>
<dbReference type="Pfam" id="PF12646">
    <property type="entry name" value="DUF3783"/>
    <property type="match status" value="1"/>
</dbReference>
<reference evidence="1 2" key="1">
    <citation type="submission" date="2020-08" db="EMBL/GenBank/DDBJ databases">
        <title>Genome public.</title>
        <authorList>
            <person name="Liu C."/>
            <person name="Sun Q."/>
        </authorList>
    </citation>
    <scope>NUCLEOTIDE SEQUENCE [LARGE SCALE GENOMIC DNA]</scope>
    <source>
        <strain evidence="1 2">BX1</strain>
    </source>
</reference>
<sequence>MIASNQRALCYLPAHTDPRELSLLRKVFARSRLRFREVSEKELSLPIGKLAGYSDCREQEAEKSSSPLPEPVLVLCGLPSAKISELLEKMRETGASPIACKAALTDTNRHWSFYRLYEELCREREAMANSAAVRHKRA</sequence>
<protein>
    <submittedName>
        <fullName evidence="1">DUF3783 domain-containing protein</fullName>
    </submittedName>
</protein>
<evidence type="ECO:0000313" key="2">
    <source>
        <dbReference type="Proteomes" id="UP000658131"/>
    </source>
</evidence>
<comment type="caution">
    <text evidence="1">The sequence shown here is derived from an EMBL/GenBank/DDBJ whole genome shotgun (WGS) entry which is preliminary data.</text>
</comment>
<evidence type="ECO:0000313" key="1">
    <source>
        <dbReference type="EMBL" id="MBC8577759.1"/>
    </source>
</evidence>
<accession>A0ABR7NMW4</accession>
<dbReference type="RefSeq" id="WP_262401114.1">
    <property type="nucleotide sequence ID" value="NZ_JACRTB010000048.1"/>
</dbReference>
<proteinExistence type="predicted"/>
<organism evidence="1 2">
    <name type="scientific">Yanshouia hominis</name>
    <dbReference type="NCBI Taxonomy" id="2763673"/>
    <lineage>
        <taxon>Bacteria</taxon>
        <taxon>Bacillati</taxon>
        <taxon>Bacillota</taxon>
        <taxon>Clostridia</taxon>
        <taxon>Eubacteriales</taxon>
        <taxon>Oscillospiraceae</taxon>
        <taxon>Yanshouia</taxon>
    </lineage>
</organism>
<dbReference type="InterPro" id="IPR016621">
    <property type="entry name" value="UCP014543"/>
</dbReference>